<dbReference type="Proteomes" id="UP001370348">
    <property type="component" value="Chromosome"/>
</dbReference>
<dbReference type="Gene3D" id="1.20.5.170">
    <property type="match status" value="1"/>
</dbReference>
<protein>
    <recommendedName>
        <fullName evidence="5">Chromosome partition protein Smc</fullName>
    </recommendedName>
</protein>
<evidence type="ECO:0000256" key="1">
    <source>
        <dbReference type="SAM" id="Coils"/>
    </source>
</evidence>
<feature type="region of interest" description="Disordered" evidence="2">
    <location>
        <begin position="64"/>
        <end position="83"/>
    </location>
</feature>
<keyword evidence="1" id="KW-0175">Coiled coil</keyword>
<organism evidence="3 4">
    <name type="scientific">Pendulispora albinea</name>
    <dbReference type="NCBI Taxonomy" id="2741071"/>
    <lineage>
        <taxon>Bacteria</taxon>
        <taxon>Pseudomonadati</taxon>
        <taxon>Myxococcota</taxon>
        <taxon>Myxococcia</taxon>
        <taxon>Myxococcales</taxon>
        <taxon>Sorangiineae</taxon>
        <taxon>Pendulisporaceae</taxon>
        <taxon>Pendulispora</taxon>
    </lineage>
</organism>
<accession>A0ABZ2M6E9</accession>
<dbReference type="EMBL" id="CP089984">
    <property type="protein sequence ID" value="WXB17877.1"/>
    <property type="molecule type" value="Genomic_DNA"/>
</dbReference>
<reference evidence="3 4" key="1">
    <citation type="submission" date="2021-12" db="EMBL/GenBank/DDBJ databases">
        <title>Discovery of the Pendulisporaceae a myxobacterial family with distinct sporulation behavior and unique specialized metabolism.</title>
        <authorList>
            <person name="Garcia R."/>
            <person name="Popoff A."/>
            <person name="Bader C.D."/>
            <person name="Loehr J."/>
            <person name="Walesch S."/>
            <person name="Walt C."/>
            <person name="Boldt J."/>
            <person name="Bunk B."/>
            <person name="Haeckl F.J.F.P.J."/>
            <person name="Gunesch A.P."/>
            <person name="Birkelbach J."/>
            <person name="Nuebel U."/>
            <person name="Pietschmann T."/>
            <person name="Bach T."/>
            <person name="Mueller R."/>
        </authorList>
    </citation>
    <scope>NUCLEOTIDE SEQUENCE [LARGE SCALE GENOMIC DNA]</scope>
    <source>
        <strain evidence="3 4">MSr11954</strain>
    </source>
</reference>
<proteinExistence type="predicted"/>
<evidence type="ECO:0000256" key="2">
    <source>
        <dbReference type="SAM" id="MobiDB-lite"/>
    </source>
</evidence>
<feature type="coiled-coil region" evidence="1">
    <location>
        <begin position="177"/>
        <end position="227"/>
    </location>
</feature>
<evidence type="ECO:0000313" key="4">
    <source>
        <dbReference type="Proteomes" id="UP001370348"/>
    </source>
</evidence>
<evidence type="ECO:0000313" key="3">
    <source>
        <dbReference type="EMBL" id="WXB17877.1"/>
    </source>
</evidence>
<sequence>MATRKAVRSKPKTSTRVNPALEAALTELRENDRLQAERLAALSGTVATLADTVRAQGIEFREEMKSQREEMRSQREGMSSFREEMKSQREEMSSFREEMRFLGVRFEQLQSQVATMLEGMLAGFARLDAKIDAVEARLLERIGVLEEVVRQNSADIRQNSADIRQNSADIRQNSDDIRQNAADIRRLDQRIDSLQEEVARLRHDFEHRKEHERFDVLERRVAALEARLGMPS</sequence>
<gene>
    <name evidence="3" type="ORF">LZC94_11505</name>
</gene>
<keyword evidence="4" id="KW-1185">Reference proteome</keyword>
<name>A0ABZ2M6E9_9BACT</name>
<evidence type="ECO:0008006" key="5">
    <source>
        <dbReference type="Google" id="ProtNLM"/>
    </source>
</evidence>
<dbReference type="RefSeq" id="WP_394827519.1">
    <property type="nucleotide sequence ID" value="NZ_CP089984.1"/>
</dbReference>
<dbReference type="SUPFAM" id="SSF58100">
    <property type="entry name" value="Bacterial hemolysins"/>
    <property type="match status" value="1"/>
</dbReference>